<feature type="domain" description="Response regulatory" evidence="8">
    <location>
        <begin position="2"/>
        <end position="116"/>
    </location>
</feature>
<evidence type="ECO:0000256" key="4">
    <source>
        <dbReference type="ARBA" id="ARBA00023125"/>
    </source>
</evidence>
<evidence type="ECO:0000313" key="11">
    <source>
        <dbReference type="Proteomes" id="UP000202440"/>
    </source>
</evidence>
<dbReference type="KEGG" id="bsan:CHH28_10110"/>
<dbReference type="GO" id="GO:0006355">
    <property type="term" value="P:regulation of DNA-templated transcription"/>
    <property type="evidence" value="ECO:0007669"/>
    <property type="project" value="InterPro"/>
</dbReference>
<evidence type="ECO:0000256" key="7">
    <source>
        <dbReference type="PROSITE-ProRule" id="PRU01091"/>
    </source>
</evidence>
<sequence>MHVLLVEDDDETAAFIERGLQEAGHSMTHEATANAGLISAAAQNYDVIVFDRLLPGMDGLDAVRVLRQSGVTAPILLLTALDGIDDRVKGLEAGADDYLVKPFAFAELYARLRALARRQPLLEETQRRQIADLVLERTTQLVTRAGRRLELLPREYRILDYLMAHEGQIVTRTMLLETIWGFQFDPKTSLVQTHMSRLRNKVDKPFACDLIHTVRGAGYVISAPD</sequence>
<dbReference type="SUPFAM" id="SSF52172">
    <property type="entry name" value="CheY-like"/>
    <property type="match status" value="1"/>
</dbReference>
<dbReference type="Proteomes" id="UP000202440">
    <property type="component" value="Chromosome"/>
</dbReference>
<dbReference type="Gene3D" id="3.40.50.2300">
    <property type="match status" value="1"/>
</dbReference>
<keyword evidence="11" id="KW-1185">Reference proteome</keyword>
<dbReference type="GO" id="GO:0000156">
    <property type="term" value="F:phosphorelay response regulator activity"/>
    <property type="evidence" value="ECO:0007669"/>
    <property type="project" value="TreeGrafter"/>
</dbReference>
<organism evidence="10 11">
    <name type="scientific">Bacterioplanes sanyensis</name>
    <dbReference type="NCBI Taxonomy" id="1249553"/>
    <lineage>
        <taxon>Bacteria</taxon>
        <taxon>Pseudomonadati</taxon>
        <taxon>Pseudomonadota</taxon>
        <taxon>Gammaproteobacteria</taxon>
        <taxon>Oceanospirillales</taxon>
        <taxon>Oceanospirillaceae</taxon>
        <taxon>Bacterioplanes</taxon>
    </lineage>
</organism>
<evidence type="ECO:0000256" key="1">
    <source>
        <dbReference type="ARBA" id="ARBA00022553"/>
    </source>
</evidence>
<dbReference type="GO" id="GO:0000976">
    <property type="term" value="F:transcription cis-regulatory region binding"/>
    <property type="evidence" value="ECO:0007669"/>
    <property type="project" value="TreeGrafter"/>
</dbReference>
<dbReference type="Gene3D" id="6.10.250.690">
    <property type="match status" value="1"/>
</dbReference>
<protein>
    <submittedName>
        <fullName evidence="10">DNA-binding response regulator</fullName>
    </submittedName>
</protein>
<feature type="domain" description="OmpR/PhoB-type" evidence="9">
    <location>
        <begin position="125"/>
        <end position="223"/>
    </location>
</feature>
<dbReference type="PANTHER" id="PTHR48111">
    <property type="entry name" value="REGULATOR OF RPOS"/>
    <property type="match status" value="1"/>
</dbReference>
<dbReference type="PANTHER" id="PTHR48111:SF76">
    <property type="entry name" value="TWO-COMPONENT RESPONSE REGULATOR"/>
    <property type="match status" value="1"/>
</dbReference>
<dbReference type="InterPro" id="IPR039420">
    <property type="entry name" value="WalR-like"/>
</dbReference>
<evidence type="ECO:0000256" key="2">
    <source>
        <dbReference type="ARBA" id="ARBA00023012"/>
    </source>
</evidence>
<feature type="DNA-binding region" description="OmpR/PhoB-type" evidence="7">
    <location>
        <begin position="125"/>
        <end position="223"/>
    </location>
</feature>
<keyword evidence="2" id="KW-0902">Two-component regulatory system</keyword>
<dbReference type="AlphaFoldDB" id="A0A222FJU1"/>
<dbReference type="OrthoDB" id="9802426at2"/>
<dbReference type="EMBL" id="CP022530">
    <property type="protein sequence ID" value="ASP39009.1"/>
    <property type="molecule type" value="Genomic_DNA"/>
</dbReference>
<dbReference type="SMART" id="SM00862">
    <property type="entry name" value="Trans_reg_C"/>
    <property type="match status" value="1"/>
</dbReference>
<dbReference type="GO" id="GO:0005829">
    <property type="term" value="C:cytosol"/>
    <property type="evidence" value="ECO:0007669"/>
    <property type="project" value="TreeGrafter"/>
</dbReference>
<dbReference type="InterPro" id="IPR001789">
    <property type="entry name" value="Sig_transdc_resp-reg_receiver"/>
</dbReference>
<keyword evidence="3" id="KW-0805">Transcription regulation</keyword>
<dbReference type="Pfam" id="PF00486">
    <property type="entry name" value="Trans_reg_C"/>
    <property type="match status" value="1"/>
</dbReference>
<dbReference type="InterPro" id="IPR001867">
    <property type="entry name" value="OmpR/PhoB-type_DNA-bd"/>
</dbReference>
<keyword evidence="5" id="KW-0804">Transcription</keyword>
<evidence type="ECO:0000259" key="8">
    <source>
        <dbReference type="PROSITE" id="PS50110"/>
    </source>
</evidence>
<name>A0A222FJU1_9GAMM</name>
<proteinExistence type="predicted"/>
<reference evidence="10 11" key="1">
    <citation type="submission" date="2017-07" db="EMBL/GenBank/DDBJ databases">
        <title>Annotated genome sequence of Bacterioplanes sanyensis isolated from Red Sea.</title>
        <authorList>
            <person name="Rehman Z.U."/>
        </authorList>
    </citation>
    <scope>NUCLEOTIDE SEQUENCE [LARGE SCALE GENOMIC DNA]</scope>
    <source>
        <strain evidence="10 11">NV9</strain>
    </source>
</reference>
<dbReference type="Gene3D" id="1.10.10.10">
    <property type="entry name" value="Winged helix-like DNA-binding domain superfamily/Winged helix DNA-binding domain"/>
    <property type="match status" value="1"/>
</dbReference>
<evidence type="ECO:0000313" key="10">
    <source>
        <dbReference type="EMBL" id="ASP39009.1"/>
    </source>
</evidence>
<evidence type="ECO:0000256" key="6">
    <source>
        <dbReference type="PROSITE-ProRule" id="PRU00169"/>
    </source>
</evidence>
<evidence type="ECO:0000256" key="5">
    <source>
        <dbReference type="ARBA" id="ARBA00023163"/>
    </source>
</evidence>
<feature type="modified residue" description="4-aspartylphosphate" evidence="6">
    <location>
        <position position="51"/>
    </location>
</feature>
<dbReference type="GO" id="GO:0032993">
    <property type="term" value="C:protein-DNA complex"/>
    <property type="evidence" value="ECO:0007669"/>
    <property type="project" value="TreeGrafter"/>
</dbReference>
<evidence type="ECO:0000256" key="3">
    <source>
        <dbReference type="ARBA" id="ARBA00023015"/>
    </source>
</evidence>
<dbReference type="CDD" id="cd00383">
    <property type="entry name" value="trans_reg_C"/>
    <property type="match status" value="1"/>
</dbReference>
<keyword evidence="1 6" id="KW-0597">Phosphoprotein</keyword>
<gene>
    <name evidence="10" type="ORF">CHH28_10110</name>
</gene>
<accession>A0A222FJU1</accession>
<dbReference type="SMART" id="SM00448">
    <property type="entry name" value="REC"/>
    <property type="match status" value="1"/>
</dbReference>
<evidence type="ECO:0000259" key="9">
    <source>
        <dbReference type="PROSITE" id="PS51755"/>
    </source>
</evidence>
<dbReference type="Pfam" id="PF00072">
    <property type="entry name" value="Response_reg"/>
    <property type="match status" value="1"/>
</dbReference>
<dbReference type="InterPro" id="IPR036388">
    <property type="entry name" value="WH-like_DNA-bd_sf"/>
</dbReference>
<dbReference type="FunFam" id="1.10.10.10:FF:000005">
    <property type="entry name" value="Two-component system response regulator"/>
    <property type="match status" value="1"/>
</dbReference>
<dbReference type="PROSITE" id="PS50110">
    <property type="entry name" value="RESPONSE_REGULATORY"/>
    <property type="match status" value="1"/>
</dbReference>
<keyword evidence="4 7" id="KW-0238">DNA-binding</keyword>
<dbReference type="RefSeq" id="WP_094060193.1">
    <property type="nucleotide sequence ID" value="NZ_CP022530.1"/>
</dbReference>
<dbReference type="PROSITE" id="PS51755">
    <property type="entry name" value="OMPR_PHOB"/>
    <property type="match status" value="1"/>
</dbReference>
<dbReference type="InterPro" id="IPR011006">
    <property type="entry name" value="CheY-like_superfamily"/>
</dbReference>